<dbReference type="InterPro" id="IPR019734">
    <property type="entry name" value="TPR_rpt"/>
</dbReference>
<accession>A0A0P9DDU8</accession>
<dbReference type="InterPro" id="IPR011990">
    <property type="entry name" value="TPR-like_helical_dom_sf"/>
</dbReference>
<evidence type="ECO:0000313" key="2">
    <source>
        <dbReference type="Proteomes" id="UP000050509"/>
    </source>
</evidence>
<name>A0A0P9DDU8_9CHLR</name>
<reference evidence="1 2" key="1">
    <citation type="submission" date="2015-09" db="EMBL/GenBank/DDBJ databases">
        <title>Draft genome sequence of Kouleothrix aurantiaca JCM 19913.</title>
        <authorList>
            <person name="Hemp J."/>
        </authorList>
    </citation>
    <scope>NUCLEOTIDE SEQUENCE [LARGE SCALE GENOMIC DNA]</scope>
    <source>
        <strain evidence="1 2">COM-B</strain>
    </source>
</reference>
<dbReference type="EMBL" id="LJCR01000156">
    <property type="protein sequence ID" value="KPV53888.1"/>
    <property type="molecule type" value="Genomic_DNA"/>
</dbReference>
<organism evidence="1 2">
    <name type="scientific">Kouleothrix aurantiaca</name>
    <dbReference type="NCBI Taxonomy" id="186479"/>
    <lineage>
        <taxon>Bacteria</taxon>
        <taxon>Bacillati</taxon>
        <taxon>Chloroflexota</taxon>
        <taxon>Chloroflexia</taxon>
        <taxon>Chloroflexales</taxon>
        <taxon>Roseiflexineae</taxon>
        <taxon>Roseiflexaceae</taxon>
        <taxon>Kouleothrix</taxon>
    </lineage>
</organism>
<dbReference type="Gene3D" id="1.25.40.10">
    <property type="entry name" value="Tetratricopeptide repeat domain"/>
    <property type="match status" value="2"/>
</dbReference>
<sequence>MPVHSTDARSRYARIQALAERDPRRAVRLAERALALGAGTPDAALAAYTLGWAWLCWEHFDEARAQLNAAHELLAAQPDRAAELRCRLALLVIDLFQANYTDLQPRLGALSQELAAAGAPAEANRAQLYQAIIFNILGNAREAAALLDAIEPAIMAAHGMDMVRWLRVRAFAAQEQNDHARAQSLLRRSSDLAAALHSPPERAKCQFERAWSDLQAERLELAQRGFAQAGRTFQSLGLQSRAALSLGHCATALMRRGLYHEALPALLEALEQFQHLGRALDSARIQIELGNLSFFTGQWEAALAYYLRGETTYLASGVEGSAIIARRNRATVYRTQKRFAEAGALLTDCEARAQALGFYKELAPIWQEQANLLAATGEYAASTQKYAQARHAFVAAQNMLGAADCAIEQGQHALDHGDIATAQALFREAEPALAQHPHHRWRALGGLARCAAARGDQAEALDRYQAALSTIATLRERLATEAISSSVYQLASDLHAEALGLAAAANAPETVLAIAENQRALVLRRLLASERAALSPPDQARHDALRATITALMPAADDGDPAANLQLDRALADYGELLLHARHRNAPADGIIHAAPSFDLARARDALVAAYGNDWTALCYTERASTLLLEVLTPGELWQHSIQAGDALTQLIKRASLPEYRRLTYRGSTPSQPKPASWSQPRALAEQLLPPAVRARLHPDHHLLIVPAGALHHLPWPALRRGDAWLAEQAILQLAPSLSAWQLLGRPTPAPADEALMLGCSAFGSRAVALETVPEEVALVAKLWPGPSRILLDT</sequence>
<evidence type="ECO:0000313" key="1">
    <source>
        <dbReference type="EMBL" id="KPV53888.1"/>
    </source>
</evidence>
<dbReference type="SMART" id="SM00028">
    <property type="entry name" value="TPR"/>
    <property type="match status" value="4"/>
</dbReference>
<dbReference type="SUPFAM" id="SSF48452">
    <property type="entry name" value="TPR-like"/>
    <property type="match status" value="2"/>
</dbReference>
<keyword evidence="2" id="KW-1185">Reference proteome</keyword>
<dbReference type="Proteomes" id="UP000050509">
    <property type="component" value="Unassembled WGS sequence"/>
</dbReference>
<evidence type="ECO:0008006" key="3">
    <source>
        <dbReference type="Google" id="ProtNLM"/>
    </source>
</evidence>
<gene>
    <name evidence="1" type="ORF">SE17_06990</name>
</gene>
<proteinExistence type="predicted"/>
<comment type="caution">
    <text evidence="1">The sequence shown here is derived from an EMBL/GenBank/DDBJ whole genome shotgun (WGS) entry which is preliminary data.</text>
</comment>
<feature type="non-terminal residue" evidence="1">
    <location>
        <position position="794"/>
    </location>
</feature>
<dbReference type="AlphaFoldDB" id="A0A0P9DDU8"/>
<protein>
    <recommendedName>
        <fullName evidence="3">CHAT domain-containing protein</fullName>
    </recommendedName>
</protein>